<keyword evidence="10" id="KW-1185">Reference proteome</keyword>
<feature type="region of interest" description="Disordered" evidence="6">
    <location>
        <begin position="40"/>
        <end position="187"/>
    </location>
</feature>
<proteinExistence type="inferred from homology"/>
<dbReference type="PANTHER" id="PTHR12608">
    <property type="entry name" value="TRANSMEMBRANE PROTEIN HTP-1 RELATED"/>
    <property type="match status" value="1"/>
</dbReference>
<evidence type="ECO:0000313" key="9">
    <source>
        <dbReference type="EMBL" id="PUU77431.1"/>
    </source>
</evidence>
<dbReference type="EMBL" id="NESQ01000153">
    <property type="protein sequence ID" value="PUU77431.1"/>
    <property type="molecule type" value="Genomic_DNA"/>
</dbReference>
<feature type="transmembrane region" description="Helical" evidence="7">
    <location>
        <begin position="457"/>
        <end position="478"/>
    </location>
</feature>
<feature type="transmembrane region" description="Helical" evidence="7">
    <location>
        <begin position="423"/>
        <end position="445"/>
    </location>
</feature>
<dbReference type="InterPro" id="IPR049555">
    <property type="entry name" value="GDT1-like_CS"/>
</dbReference>
<keyword evidence="5 7" id="KW-0472">Membrane</keyword>
<dbReference type="Proteomes" id="UP000244722">
    <property type="component" value="Unassembled WGS sequence"/>
</dbReference>
<dbReference type="GO" id="GO:0032472">
    <property type="term" value="P:Golgi calcium ion transport"/>
    <property type="evidence" value="ECO:0007669"/>
    <property type="project" value="TreeGrafter"/>
</dbReference>
<evidence type="ECO:0000256" key="3">
    <source>
        <dbReference type="ARBA" id="ARBA00022692"/>
    </source>
</evidence>
<dbReference type="STRING" id="42251.A0A2T6ZPL7"/>
<feature type="signal peptide" evidence="8">
    <location>
        <begin position="1"/>
        <end position="22"/>
    </location>
</feature>
<dbReference type="GO" id="GO:0000329">
    <property type="term" value="C:fungal-type vacuole membrane"/>
    <property type="evidence" value="ECO:0007669"/>
    <property type="project" value="TreeGrafter"/>
</dbReference>
<evidence type="ECO:0000256" key="7">
    <source>
        <dbReference type="SAM" id="Phobius"/>
    </source>
</evidence>
<feature type="compositionally biased region" description="Acidic residues" evidence="6">
    <location>
        <begin position="128"/>
        <end position="137"/>
    </location>
</feature>
<accession>A0A2T6ZPL7</accession>
<feature type="compositionally biased region" description="Gly residues" evidence="6">
    <location>
        <begin position="101"/>
        <end position="110"/>
    </location>
</feature>
<comment type="similarity">
    <text evidence="2">Belongs to the GDT1 family.</text>
</comment>
<feature type="compositionally biased region" description="Polar residues" evidence="6">
    <location>
        <begin position="326"/>
        <end position="339"/>
    </location>
</feature>
<name>A0A2T6ZPL7_TUBBO</name>
<reference evidence="9 10" key="1">
    <citation type="submission" date="2017-04" db="EMBL/GenBank/DDBJ databases">
        <title>Draft genome sequence of Tuber borchii Vittad., a whitish edible truffle.</title>
        <authorList>
            <consortium name="DOE Joint Genome Institute"/>
            <person name="Murat C."/>
            <person name="Kuo A."/>
            <person name="Barry K.W."/>
            <person name="Clum A."/>
            <person name="Dockter R.B."/>
            <person name="Fauchery L."/>
            <person name="Iotti M."/>
            <person name="Kohler A."/>
            <person name="Labutti K."/>
            <person name="Lindquist E.A."/>
            <person name="Lipzen A."/>
            <person name="Ohm R.A."/>
            <person name="Wang M."/>
            <person name="Grigoriev I.V."/>
            <person name="Zambonelli A."/>
            <person name="Martin F.M."/>
        </authorList>
    </citation>
    <scope>NUCLEOTIDE SEQUENCE [LARGE SCALE GENOMIC DNA]</scope>
    <source>
        <strain evidence="9 10">Tbo3840</strain>
    </source>
</reference>
<keyword evidence="3 7" id="KW-0812">Transmembrane</keyword>
<feature type="transmembrane region" description="Helical" evidence="7">
    <location>
        <begin position="240"/>
        <end position="260"/>
    </location>
</feature>
<dbReference type="GO" id="GO:0032468">
    <property type="term" value="P:Golgi calcium ion homeostasis"/>
    <property type="evidence" value="ECO:0007669"/>
    <property type="project" value="TreeGrafter"/>
</dbReference>
<gene>
    <name evidence="9" type="ORF">B9Z19DRAFT_1065848</name>
</gene>
<dbReference type="OrthoDB" id="442680at2759"/>
<feature type="region of interest" description="Disordered" evidence="6">
    <location>
        <begin position="317"/>
        <end position="374"/>
    </location>
</feature>
<evidence type="ECO:0000256" key="8">
    <source>
        <dbReference type="SAM" id="SignalP"/>
    </source>
</evidence>
<evidence type="ECO:0000256" key="1">
    <source>
        <dbReference type="ARBA" id="ARBA00004141"/>
    </source>
</evidence>
<feature type="chain" id="PRO_5015786667" evidence="8">
    <location>
        <begin position="23"/>
        <end position="479"/>
    </location>
</feature>
<keyword evidence="8" id="KW-0732">Signal</keyword>
<dbReference type="GO" id="GO:0015085">
    <property type="term" value="F:calcium ion transmembrane transporter activity"/>
    <property type="evidence" value="ECO:0007669"/>
    <property type="project" value="TreeGrafter"/>
</dbReference>
<protein>
    <submittedName>
        <fullName evidence="9">Uncharacterized protein</fullName>
    </submittedName>
</protein>
<organism evidence="9 10">
    <name type="scientific">Tuber borchii</name>
    <name type="common">White truffle</name>
    <dbReference type="NCBI Taxonomy" id="42251"/>
    <lineage>
        <taxon>Eukaryota</taxon>
        <taxon>Fungi</taxon>
        <taxon>Dikarya</taxon>
        <taxon>Ascomycota</taxon>
        <taxon>Pezizomycotina</taxon>
        <taxon>Pezizomycetes</taxon>
        <taxon>Pezizales</taxon>
        <taxon>Tuberaceae</taxon>
        <taxon>Tuber</taxon>
    </lineage>
</organism>
<dbReference type="AlphaFoldDB" id="A0A2T6ZPL7"/>
<feature type="compositionally biased region" description="Polar residues" evidence="6">
    <location>
        <begin position="167"/>
        <end position="176"/>
    </location>
</feature>
<sequence>MRFSRKSTSLLLLLVAPPLIAAANSHVPIEYPEGATTVGKKKDATLPLNPKAPYKISDTQPGAGPLKPKVEGTADAPVDGLDGKPHDGPGLYPGTEEKGSGEVGVSGGGASVDIKKPPPHTGEHEIVEIEEPAEGDDSAIKTPKSKDKDAKDDPSTPKPPVPKTGHQEYTGSQGDTIKNGGPPVEIPKHLKPEELEAADFSGISQPFHSFALSFIMIIFSEIGDKTFLIAALMAMKHPRVLVFTAALSSLIVMSILSAVLGHAVPTLIPKRFTNFLAAGLFLVFGVRMVLEGLRMEKGTANVQEEMKEVEQELEEKAAERERGASVSRNLESGLVSSPSRGGLGIRRSTSSPALSDSDEDDYERARGKGGSGKARMTSLEGIQNLAGLLLSPAWVQTFVMTFLGEWGDRSQIATIAMAAGQDYWYVTIGAISGHAICTGIAVVGGRMLASRISVRNVTLGGAGAFLIFGIIYLGEAFYF</sequence>
<comment type="subcellular location">
    <subcellularLocation>
        <location evidence="1">Membrane</location>
        <topology evidence="1">Multi-pass membrane protein</topology>
    </subcellularLocation>
</comment>
<evidence type="ECO:0000256" key="4">
    <source>
        <dbReference type="ARBA" id="ARBA00022989"/>
    </source>
</evidence>
<dbReference type="PROSITE" id="PS01214">
    <property type="entry name" value="UPF0016"/>
    <property type="match status" value="1"/>
</dbReference>
<evidence type="ECO:0000256" key="6">
    <source>
        <dbReference type="SAM" id="MobiDB-lite"/>
    </source>
</evidence>
<dbReference type="GO" id="GO:0005794">
    <property type="term" value="C:Golgi apparatus"/>
    <property type="evidence" value="ECO:0007669"/>
    <property type="project" value="TreeGrafter"/>
</dbReference>
<evidence type="ECO:0000313" key="10">
    <source>
        <dbReference type="Proteomes" id="UP000244722"/>
    </source>
</evidence>
<dbReference type="PANTHER" id="PTHR12608:SF1">
    <property type="entry name" value="TRANSMEMBRANE PROTEIN 165"/>
    <property type="match status" value="1"/>
</dbReference>
<feature type="transmembrane region" description="Helical" evidence="7">
    <location>
        <begin position="272"/>
        <end position="290"/>
    </location>
</feature>
<comment type="caution">
    <text evidence="9">The sequence shown here is derived from an EMBL/GenBank/DDBJ whole genome shotgun (WGS) entry which is preliminary data.</text>
</comment>
<feature type="transmembrane region" description="Helical" evidence="7">
    <location>
        <begin position="385"/>
        <end position="403"/>
    </location>
</feature>
<evidence type="ECO:0000256" key="2">
    <source>
        <dbReference type="ARBA" id="ARBA00009190"/>
    </source>
</evidence>
<dbReference type="InterPro" id="IPR001727">
    <property type="entry name" value="GDT1-like"/>
</dbReference>
<dbReference type="Pfam" id="PF01169">
    <property type="entry name" value="GDT1"/>
    <property type="match status" value="2"/>
</dbReference>
<feature type="compositionally biased region" description="Basic and acidic residues" evidence="6">
    <location>
        <begin position="113"/>
        <end position="127"/>
    </location>
</feature>
<dbReference type="GO" id="GO:0005384">
    <property type="term" value="F:manganese ion transmembrane transporter activity"/>
    <property type="evidence" value="ECO:0007669"/>
    <property type="project" value="TreeGrafter"/>
</dbReference>
<feature type="compositionally biased region" description="Basic and acidic residues" evidence="6">
    <location>
        <begin position="144"/>
        <end position="155"/>
    </location>
</feature>
<evidence type="ECO:0000256" key="5">
    <source>
        <dbReference type="ARBA" id="ARBA00023136"/>
    </source>
</evidence>
<keyword evidence="4 7" id="KW-1133">Transmembrane helix</keyword>
<feature type="transmembrane region" description="Helical" evidence="7">
    <location>
        <begin position="210"/>
        <end position="233"/>
    </location>
</feature>